<dbReference type="EMBL" id="MN740283">
    <property type="protein sequence ID" value="QHT97780.1"/>
    <property type="molecule type" value="Genomic_DNA"/>
</dbReference>
<evidence type="ECO:0000256" key="1">
    <source>
        <dbReference type="SAM" id="MobiDB-lite"/>
    </source>
</evidence>
<feature type="compositionally biased region" description="Low complexity" evidence="1">
    <location>
        <begin position="127"/>
        <end position="140"/>
    </location>
</feature>
<feature type="compositionally biased region" description="Low complexity" evidence="1">
    <location>
        <begin position="90"/>
        <end position="101"/>
    </location>
</feature>
<name>A0A6C0IYX3_9ZZZZ</name>
<feature type="compositionally biased region" description="Low complexity" evidence="1">
    <location>
        <begin position="1"/>
        <end position="39"/>
    </location>
</feature>
<sequence>MEAGYPSPSSLPPQSGLDLPELQLPPGFQLPQLQPIQLPTVPSSQGEYLPPMGGVSSFPPMQPYVPPGSRNGGASTDSRVILPSSRPYVSSSGRTSPSSTPLFAYSPEKKSPRLSTFALPQTARSVSSPPLERSPPLLAPNISVPRFEKMPGGGCMLPRSASPVQLPRARLDFDSQIANLLASRYPDIFEALAKEISESQGFEEYVCGDF</sequence>
<feature type="region of interest" description="Disordered" evidence="1">
    <location>
        <begin position="1"/>
        <end position="110"/>
    </location>
</feature>
<protein>
    <submittedName>
        <fullName evidence="2">Uncharacterized protein</fullName>
    </submittedName>
</protein>
<dbReference type="AlphaFoldDB" id="A0A6C0IYX3"/>
<evidence type="ECO:0000313" key="2">
    <source>
        <dbReference type="EMBL" id="QHT97780.1"/>
    </source>
</evidence>
<feature type="region of interest" description="Disordered" evidence="1">
    <location>
        <begin position="124"/>
        <end position="143"/>
    </location>
</feature>
<reference evidence="2" key="1">
    <citation type="journal article" date="2020" name="Nature">
        <title>Giant virus diversity and host interactions through global metagenomics.</title>
        <authorList>
            <person name="Schulz F."/>
            <person name="Roux S."/>
            <person name="Paez-Espino D."/>
            <person name="Jungbluth S."/>
            <person name="Walsh D.A."/>
            <person name="Denef V.J."/>
            <person name="McMahon K.D."/>
            <person name="Konstantinidis K.T."/>
            <person name="Eloe-Fadrosh E.A."/>
            <person name="Kyrpides N.C."/>
            <person name="Woyke T."/>
        </authorList>
    </citation>
    <scope>NUCLEOTIDE SEQUENCE</scope>
    <source>
        <strain evidence="2">GVMAG-M-3300025572-1</strain>
    </source>
</reference>
<proteinExistence type="predicted"/>
<organism evidence="2">
    <name type="scientific">viral metagenome</name>
    <dbReference type="NCBI Taxonomy" id="1070528"/>
    <lineage>
        <taxon>unclassified sequences</taxon>
        <taxon>metagenomes</taxon>
        <taxon>organismal metagenomes</taxon>
    </lineage>
</organism>
<accession>A0A6C0IYX3</accession>